<dbReference type="EMBL" id="BAFH01000004">
    <property type="protein sequence ID" value="GAB63664.1"/>
    <property type="molecule type" value="Genomic_DNA"/>
</dbReference>
<evidence type="ECO:0000313" key="9">
    <source>
        <dbReference type="EMBL" id="GAB63664.1"/>
    </source>
</evidence>
<gene>
    <name evidence="9" type="ORF">KSU1_D0355</name>
</gene>
<keyword evidence="7" id="KW-0175">Coiled coil</keyword>
<dbReference type="Gene3D" id="3.40.50.300">
    <property type="entry name" value="P-loop containing nucleotide triphosphate hydrolases"/>
    <property type="match status" value="2"/>
</dbReference>
<comment type="caution">
    <text evidence="9">The sequence shown here is derived from an EMBL/GenBank/DDBJ whole genome shotgun (WGS) entry which is preliminary data.</text>
</comment>
<dbReference type="SUPFAM" id="SSF52540">
    <property type="entry name" value="P-loop containing nucleoside triphosphate hydrolases"/>
    <property type="match status" value="2"/>
</dbReference>
<dbReference type="InterPro" id="IPR030665">
    <property type="entry name" value="KaiC"/>
</dbReference>
<keyword evidence="6" id="KW-0378">Hydrolase</keyword>
<dbReference type="InterPro" id="IPR047222">
    <property type="entry name" value="KaiC_C"/>
</dbReference>
<evidence type="ECO:0000313" key="10">
    <source>
        <dbReference type="Proteomes" id="UP000002985"/>
    </source>
</evidence>
<evidence type="ECO:0000256" key="6">
    <source>
        <dbReference type="ARBA" id="ARBA00022801"/>
    </source>
</evidence>
<keyword evidence="10" id="KW-1185">Reference proteome</keyword>
<dbReference type="eggNOG" id="COG0467">
    <property type="taxonomic scope" value="Bacteria"/>
</dbReference>
<feature type="coiled-coil region" evidence="7">
    <location>
        <begin position="487"/>
        <end position="542"/>
    </location>
</feature>
<dbReference type="CDD" id="cd19485">
    <property type="entry name" value="KaiC-N"/>
    <property type="match status" value="1"/>
</dbReference>
<dbReference type="InterPro" id="IPR010624">
    <property type="entry name" value="KaiC_dom"/>
</dbReference>
<keyword evidence="3" id="KW-0808">Transferase</keyword>
<reference evidence="9 10" key="1">
    <citation type="journal article" date="2012" name="FEBS Lett.">
        <title>Anammox organism KSU-1 expresses a NirK-type copper-containing nitrite reductase instead of a NirS-type with cytochrome cd1.</title>
        <authorList>
            <person name="Hira D."/>
            <person name="Toh H."/>
            <person name="Migita C.T."/>
            <person name="Okubo H."/>
            <person name="Nishiyama T."/>
            <person name="Hattori M."/>
            <person name="Furukawa K."/>
            <person name="Fujii T."/>
        </authorList>
    </citation>
    <scope>NUCLEOTIDE SEQUENCE [LARGE SCALE GENOMIC DNA]</scope>
</reference>
<evidence type="ECO:0000256" key="2">
    <source>
        <dbReference type="ARBA" id="ARBA00022553"/>
    </source>
</evidence>
<dbReference type="STRING" id="247490.KSU1_D0355"/>
<dbReference type="GO" id="GO:0004674">
    <property type="term" value="F:protein serine/threonine kinase activity"/>
    <property type="evidence" value="ECO:0007669"/>
    <property type="project" value="UniProtKB-EC"/>
</dbReference>
<evidence type="ECO:0000256" key="1">
    <source>
        <dbReference type="ARBA" id="ARBA00012513"/>
    </source>
</evidence>
<dbReference type="AlphaFoldDB" id="I3IPL9"/>
<dbReference type="PANTHER" id="PTHR42926:SF1">
    <property type="entry name" value="CIRCADIAN CLOCK OSCILLATOR PROTEIN KAIC 1"/>
    <property type="match status" value="1"/>
</dbReference>
<dbReference type="CDD" id="cd19484">
    <property type="entry name" value="KaiC_C"/>
    <property type="match status" value="1"/>
</dbReference>
<protein>
    <recommendedName>
        <fullName evidence="1">non-specific serine/threonine protein kinase</fullName>
        <ecNumber evidence="1">2.7.11.1</ecNumber>
    </recommendedName>
</protein>
<dbReference type="InterPro" id="IPR003593">
    <property type="entry name" value="AAA+_ATPase"/>
</dbReference>
<dbReference type="PROSITE" id="PS51146">
    <property type="entry name" value="KAIC"/>
    <property type="match status" value="2"/>
</dbReference>
<evidence type="ECO:0000256" key="3">
    <source>
        <dbReference type="ARBA" id="ARBA00022679"/>
    </source>
</evidence>
<proteinExistence type="predicted"/>
<accession>I3IPL9</accession>
<evidence type="ECO:0000256" key="4">
    <source>
        <dbReference type="ARBA" id="ARBA00022737"/>
    </source>
</evidence>
<dbReference type="SMART" id="SM00382">
    <property type="entry name" value="AAA"/>
    <property type="match status" value="2"/>
</dbReference>
<dbReference type="GO" id="GO:0005524">
    <property type="term" value="F:ATP binding"/>
    <property type="evidence" value="ECO:0007669"/>
    <property type="project" value="InterPro"/>
</dbReference>
<dbReference type="EC" id="2.7.11.1" evidence="1"/>
<feature type="domain" description="KaiC" evidence="8">
    <location>
        <begin position="253"/>
        <end position="484"/>
    </location>
</feature>
<dbReference type="InterPro" id="IPR027417">
    <property type="entry name" value="P-loop_NTPase"/>
</dbReference>
<evidence type="ECO:0000256" key="5">
    <source>
        <dbReference type="ARBA" id="ARBA00022777"/>
    </source>
</evidence>
<dbReference type="GO" id="GO:0016787">
    <property type="term" value="F:hydrolase activity"/>
    <property type="evidence" value="ECO:0007669"/>
    <property type="project" value="UniProtKB-KW"/>
</dbReference>
<dbReference type="InterPro" id="IPR014774">
    <property type="entry name" value="KaiC-like_dom"/>
</dbReference>
<name>I3IPL9_9BACT</name>
<keyword evidence="2" id="KW-0597">Phosphoprotein</keyword>
<dbReference type="Proteomes" id="UP000002985">
    <property type="component" value="Unassembled WGS sequence"/>
</dbReference>
<dbReference type="InterPro" id="IPR051347">
    <property type="entry name" value="Circadian_clock_KaiC-rel"/>
</dbReference>
<dbReference type="Pfam" id="PF06745">
    <property type="entry name" value="ATPase"/>
    <property type="match status" value="2"/>
</dbReference>
<dbReference type="PANTHER" id="PTHR42926">
    <property type="match status" value="1"/>
</dbReference>
<dbReference type="InterPro" id="IPR047221">
    <property type="entry name" value="KaiC_N"/>
</dbReference>
<evidence type="ECO:0000256" key="7">
    <source>
        <dbReference type="SAM" id="Coils"/>
    </source>
</evidence>
<evidence type="ECO:0000259" key="8">
    <source>
        <dbReference type="PROSITE" id="PS51146"/>
    </source>
</evidence>
<feature type="domain" description="KaiC" evidence="8">
    <location>
        <begin position="13"/>
        <end position="252"/>
    </location>
</feature>
<keyword evidence="5" id="KW-0418">Kinase</keyword>
<dbReference type="NCBIfam" id="NF006799">
    <property type="entry name" value="PRK09302.1"/>
    <property type="match status" value="1"/>
</dbReference>
<organism evidence="9 10">
    <name type="scientific">Candidatus Jettenia caeni</name>
    <dbReference type="NCBI Taxonomy" id="247490"/>
    <lineage>
        <taxon>Bacteria</taxon>
        <taxon>Pseudomonadati</taxon>
        <taxon>Planctomycetota</taxon>
        <taxon>Candidatus Brocadiia</taxon>
        <taxon>Candidatus Brocadiales</taxon>
        <taxon>Candidatus Brocadiaceae</taxon>
        <taxon>Candidatus Jettenia</taxon>
    </lineage>
</organism>
<sequence>MVKTKKHLTSKLEKSPTGIQGFDEITEGGVPKGRPTLICGGPGCGKTLFAMEFLVRGATMFHEPGIFVAFEENSEELTQNVSSLGFHLEELSARKKIILDYIYIDRSEIEVTGEYDLEGLFVRLGYLIDSIGAKRVVLDTLESLFANLPNEAILRAELRRLFRWLKEKGVTAVITAERGDRSLTRYGLEEYVSDCVVLLEHIVIEQVATRRLRIVKYRGSSHGTNEYPFLIDRTGISVLPITSLELKHTVTSERISTGIERLDVMLEGRGYYAGSSILVSGTAGTGKTSIAAHFANSVSKNGQKCLYLAFEESENQIIRNMHSIGLNLGQWVNKGLLQFHATRPTFYGIEMHLVKIHDVIQAFNPDVVIFDPITNLITIGGAKEVKSMLTRLIDFLKEKRITILMTNLSHQGTPEETEIGISSLVDTWILLQDIEMNGERNRGMYILKSRGMAHSNQVREFLLTPEGIKLQDVYIGEGQVFMGSSRLNQEARDRANALLRKQEIERKQRDLERKRELVESQIAALHAQFQTEEEELKMAIEQEKTREDIFLRDRKQLLKMRKGDIEAVPLNQKGKKE</sequence>
<keyword evidence="4" id="KW-0677">Repeat</keyword>
<dbReference type="PIRSF" id="PIRSF039117">
    <property type="entry name" value="KaiC"/>
    <property type="match status" value="1"/>
</dbReference>
<dbReference type="OrthoDB" id="9783783at2"/>